<dbReference type="Pfam" id="PF07534">
    <property type="entry name" value="TLD"/>
    <property type="match status" value="1"/>
</dbReference>
<evidence type="ECO:0000256" key="2">
    <source>
        <dbReference type="ARBA" id="ARBA00022801"/>
    </source>
</evidence>
<evidence type="ECO:0000313" key="10">
    <source>
        <dbReference type="EMBL" id="KAJ4457621.1"/>
    </source>
</evidence>
<feature type="compositionally biased region" description="Pro residues" evidence="6">
    <location>
        <begin position="10"/>
        <end position="20"/>
    </location>
</feature>
<dbReference type="PROSITE" id="PS50097">
    <property type="entry name" value="BTB"/>
    <property type="match status" value="1"/>
</dbReference>
<feature type="domain" description="BTB" evidence="7">
    <location>
        <begin position="88"/>
        <end position="153"/>
    </location>
</feature>
<organism evidence="10 11">
    <name type="scientific">Paratrimastix pyriformis</name>
    <dbReference type="NCBI Taxonomy" id="342808"/>
    <lineage>
        <taxon>Eukaryota</taxon>
        <taxon>Metamonada</taxon>
        <taxon>Preaxostyla</taxon>
        <taxon>Paratrimastigidae</taxon>
        <taxon>Paratrimastix</taxon>
    </lineage>
</organism>
<dbReference type="SUPFAM" id="SSF54695">
    <property type="entry name" value="POZ domain"/>
    <property type="match status" value="1"/>
</dbReference>
<dbReference type="PANTHER" id="PTHR11070:SF2">
    <property type="entry name" value="ATP-DEPENDENT DNA HELICASE SRS2"/>
    <property type="match status" value="1"/>
</dbReference>
<keyword evidence="4 5" id="KW-0067">ATP-binding</keyword>
<feature type="region of interest" description="Disordered" evidence="6">
    <location>
        <begin position="1"/>
        <end position="25"/>
    </location>
</feature>
<gene>
    <name evidence="10" type="ORF">PAPYR_6868</name>
</gene>
<dbReference type="SMART" id="SM00225">
    <property type="entry name" value="BTB"/>
    <property type="match status" value="1"/>
</dbReference>
<evidence type="ECO:0000256" key="6">
    <source>
        <dbReference type="SAM" id="MobiDB-lite"/>
    </source>
</evidence>
<dbReference type="GO" id="GO:0034220">
    <property type="term" value="P:monoatomic ion transmembrane transport"/>
    <property type="evidence" value="ECO:0007669"/>
    <property type="project" value="UniProtKB-KW"/>
</dbReference>
<feature type="domain" description="TLDc" evidence="9">
    <location>
        <begin position="178"/>
        <end position="348"/>
    </location>
</feature>
<feature type="binding site" evidence="5">
    <location>
        <begin position="437"/>
        <end position="444"/>
    </location>
    <ligand>
        <name>ATP</name>
        <dbReference type="ChEBI" id="CHEBI:30616"/>
    </ligand>
</feature>
<dbReference type="Gene3D" id="3.40.50.300">
    <property type="entry name" value="P-loop containing nucleotide triphosphate hydrolases"/>
    <property type="match status" value="1"/>
</dbReference>
<dbReference type="CDD" id="cd17932">
    <property type="entry name" value="DEXQc_UvrD"/>
    <property type="match status" value="1"/>
</dbReference>
<evidence type="ECO:0000256" key="4">
    <source>
        <dbReference type="ARBA" id="ARBA00022840"/>
    </source>
</evidence>
<dbReference type="PANTHER" id="PTHR11070">
    <property type="entry name" value="UVRD / RECB / PCRA DNA HELICASE FAMILY MEMBER"/>
    <property type="match status" value="1"/>
</dbReference>
<accession>A0ABQ8UI80</accession>
<keyword evidence="11" id="KW-1185">Reference proteome</keyword>
<dbReference type="InterPro" id="IPR027417">
    <property type="entry name" value="P-loop_NTPase"/>
</dbReference>
<keyword evidence="3 5" id="KW-0347">Helicase</keyword>
<comment type="caution">
    <text evidence="10">The sequence shown here is derived from an EMBL/GenBank/DDBJ whole genome shotgun (WGS) entry which is preliminary data.</text>
</comment>
<name>A0ABQ8UI80_9EUKA</name>
<dbReference type="InterPro" id="IPR014016">
    <property type="entry name" value="UvrD-like_ATP-bd"/>
</dbReference>
<dbReference type="Pfam" id="PF02214">
    <property type="entry name" value="BTB_2"/>
    <property type="match status" value="1"/>
</dbReference>
<dbReference type="PROSITE" id="PS51198">
    <property type="entry name" value="UVRD_HELICASE_ATP_BIND"/>
    <property type="match status" value="1"/>
</dbReference>
<keyword evidence="10" id="KW-0406">Ion transport</keyword>
<evidence type="ECO:0000256" key="3">
    <source>
        <dbReference type="ARBA" id="ARBA00022806"/>
    </source>
</evidence>
<evidence type="ECO:0000313" key="11">
    <source>
        <dbReference type="Proteomes" id="UP001141327"/>
    </source>
</evidence>
<dbReference type="InterPro" id="IPR006571">
    <property type="entry name" value="TLDc_dom"/>
</dbReference>
<evidence type="ECO:0000259" key="9">
    <source>
        <dbReference type="PROSITE" id="PS51886"/>
    </source>
</evidence>
<protein>
    <submittedName>
        <fullName evidence="10">K+ channel tetramerization subfamily protein</fullName>
    </submittedName>
</protein>
<reference evidence="10" key="1">
    <citation type="journal article" date="2022" name="bioRxiv">
        <title>Genomics of Preaxostyla Flagellates Illuminates Evolutionary Transitions and the Path Towards Mitochondrial Loss.</title>
        <authorList>
            <person name="Novak L.V.F."/>
            <person name="Treitli S.C."/>
            <person name="Pyrih J."/>
            <person name="Halakuc P."/>
            <person name="Pipaliya S.V."/>
            <person name="Vacek V."/>
            <person name="Brzon O."/>
            <person name="Soukal P."/>
            <person name="Eme L."/>
            <person name="Dacks J.B."/>
            <person name="Karnkowska A."/>
            <person name="Elias M."/>
            <person name="Hampl V."/>
        </authorList>
    </citation>
    <scope>NUCLEOTIDE SEQUENCE</scope>
    <source>
        <strain evidence="10">RCP-MX</strain>
    </source>
</reference>
<feature type="compositionally biased region" description="Polar residues" evidence="6">
    <location>
        <begin position="545"/>
        <end position="555"/>
    </location>
</feature>
<dbReference type="Gene3D" id="3.30.710.10">
    <property type="entry name" value="Potassium Channel Kv1.1, Chain A"/>
    <property type="match status" value="1"/>
</dbReference>
<dbReference type="SUPFAM" id="SSF52540">
    <property type="entry name" value="P-loop containing nucleoside triphosphate hydrolases"/>
    <property type="match status" value="1"/>
</dbReference>
<dbReference type="PROSITE" id="PS51886">
    <property type="entry name" value="TLDC"/>
    <property type="match status" value="1"/>
</dbReference>
<dbReference type="InterPro" id="IPR003131">
    <property type="entry name" value="T1-type_BTB"/>
</dbReference>
<evidence type="ECO:0000259" key="8">
    <source>
        <dbReference type="PROSITE" id="PS51198"/>
    </source>
</evidence>
<keyword evidence="10" id="KW-0813">Transport</keyword>
<dbReference type="InterPro" id="IPR000210">
    <property type="entry name" value="BTB/POZ_dom"/>
</dbReference>
<evidence type="ECO:0000256" key="1">
    <source>
        <dbReference type="ARBA" id="ARBA00022741"/>
    </source>
</evidence>
<sequence length="683" mass="75554">MSQSVTATSEPPPTPTPLDPPTRDPLVEFRETMEAMLTTVSGSQERLLSKKKEIDKDIQERQEAIQTEVARFLALQRECEKRFVQPEDTITINVGGRMFTTYTRNLLAQKGSTLEAMFSGRHPLSRGPDGVAIIDRNPEIFEKILDFLRTGHLPRWWAHPEQRQEFLEEMDYFGLTLPMETVIMTPDECRTLVEFIGAKSLALLYRGTRDGFAASTFHRLCDGRHHTVTVVRATSNHVFGGYAAVTWNQASKKYYDDRQAFLFSLRGTPRSPVKIPNNLSSIAGIYCHPSYGPTWGGKFDLHVGSECNAGPNSSTNLGYSYTSPEGQFFLTGGNNNFQVEELEVFACTMSIRGTTAHSRRGQCGDARNAEFHLISHLCDSAPARGLHHPEPETFFFQTISSVRGISPSPDPRPELNEDQRMAVYAPCESGHACCVYAGPGSGKTQTIASRIVHLLETGVSPSSILALTFSRKATREMQDRVRALCPQHPVTACTFHSFCVRLLRRFSALAHLPSHFAIADSSAQEAILGGILKTHHGSAVPGGIATSQGSNSSQPGPDALPPRGSLGEAHRMISKWKCLGLSPEAVERTFSATSRLAPTPEEQLALSSCRLFRLYQQLAISQMVRLFRLYQGAASHLQMARLFRLYQVGRICVVAVLFGVCVDNTRGAASHLQMVRLFRLPGR</sequence>
<evidence type="ECO:0000259" key="7">
    <source>
        <dbReference type="PROSITE" id="PS50097"/>
    </source>
</evidence>
<dbReference type="Pfam" id="PF00580">
    <property type="entry name" value="UvrD-helicase"/>
    <property type="match status" value="1"/>
</dbReference>
<evidence type="ECO:0000256" key="5">
    <source>
        <dbReference type="PROSITE-ProRule" id="PRU00560"/>
    </source>
</evidence>
<dbReference type="EMBL" id="JAPMOS010000043">
    <property type="protein sequence ID" value="KAJ4457621.1"/>
    <property type="molecule type" value="Genomic_DNA"/>
</dbReference>
<keyword evidence="10" id="KW-0407">Ion channel</keyword>
<proteinExistence type="predicted"/>
<keyword evidence="2 5" id="KW-0378">Hydrolase</keyword>
<feature type="domain" description="UvrD-like helicase ATP-binding" evidence="8">
    <location>
        <begin position="416"/>
        <end position="683"/>
    </location>
</feature>
<keyword evidence="1 5" id="KW-0547">Nucleotide-binding</keyword>
<dbReference type="InterPro" id="IPR011333">
    <property type="entry name" value="SKP1/BTB/POZ_sf"/>
</dbReference>
<feature type="region of interest" description="Disordered" evidence="6">
    <location>
        <begin position="542"/>
        <end position="564"/>
    </location>
</feature>
<dbReference type="InterPro" id="IPR000212">
    <property type="entry name" value="DNA_helicase_UvrD/REP"/>
</dbReference>
<dbReference type="Proteomes" id="UP001141327">
    <property type="component" value="Unassembled WGS sequence"/>
</dbReference>
<dbReference type="SMART" id="SM00584">
    <property type="entry name" value="TLDc"/>
    <property type="match status" value="1"/>
</dbReference>